<evidence type="ECO:0000256" key="10">
    <source>
        <dbReference type="ARBA" id="ARBA00023180"/>
    </source>
</evidence>
<organism evidence="15">
    <name type="scientific">Ciona savignyi</name>
    <name type="common">Pacific transparent sea squirt</name>
    <dbReference type="NCBI Taxonomy" id="51511"/>
    <lineage>
        <taxon>Eukaryota</taxon>
        <taxon>Metazoa</taxon>
        <taxon>Chordata</taxon>
        <taxon>Tunicata</taxon>
        <taxon>Ascidiacea</taxon>
        <taxon>Phlebobranchia</taxon>
        <taxon>Cionidae</taxon>
        <taxon>Ciona</taxon>
    </lineage>
</organism>
<feature type="signal peptide" evidence="13">
    <location>
        <begin position="1"/>
        <end position="19"/>
    </location>
</feature>
<comment type="subcellular location">
    <subcellularLocation>
        <location evidence="1">Cell membrane</location>
        <topology evidence="1">Single-pass type I membrane protein</topology>
    </subcellularLocation>
</comment>
<accession>D2X2F8</accession>
<dbReference type="Gene3D" id="3.40.50.1820">
    <property type="entry name" value="alpha/beta hydrolase"/>
    <property type="match status" value="1"/>
</dbReference>
<feature type="transmembrane region" description="Helical" evidence="12">
    <location>
        <begin position="710"/>
        <end position="733"/>
    </location>
</feature>
<evidence type="ECO:0000256" key="13">
    <source>
        <dbReference type="SAM" id="SignalP"/>
    </source>
</evidence>
<dbReference type="EMBL" id="GQ489189">
    <property type="protein sequence ID" value="ADB12616.1"/>
    <property type="molecule type" value="mRNA"/>
</dbReference>
<dbReference type="PANTHER" id="PTHR43903">
    <property type="entry name" value="NEUROLIGIN"/>
    <property type="match status" value="1"/>
</dbReference>
<keyword evidence="9" id="KW-1015">Disulfide bond</keyword>
<keyword evidence="8 12" id="KW-0472">Membrane</keyword>
<keyword evidence="6" id="KW-0130">Cell adhesion</keyword>
<dbReference type="GO" id="GO:0007155">
    <property type="term" value="P:cell adhesion"/>
    <property type="evidence" value="ECO:0007669"/>
    <property type="project" value="UniProtKB-KW"/>
</dbReference>
<evidence type="ECO:0000259" key="14">
    <source>
        <dbReference type="Pfam" id="PF00135"/>
    </source>
</evidence>
<dbReference type="PROSITE" id="PS00941">
    <property type="entry name" value="CARBOXYLESTERASE_B_2"/>
    <property type="match status" value="1"/>
</dbReference>
<evidence type="ECO:0000256" key="5">
    <source>
        <dbReference type="ARBA" id="ARBA00022729"/>
    </source>
</evidence>
<feature type="compositionally biased region" description="Pro residues" evidence="11">
    <location>
        <begin position="659"/>
        <end position="669"/>
    </location>
</feature>
<evidence type="ECO:0000256" key="7">
    <source>
        <dbReference type="ARBA" id="ARBA00022989"/>
    </source>
</evidence>
<gene>
    <name evidence="15" type="primary">nlgn</name>
</gene>
<feature type="domain" description="Carboxylesterase type B" evidence="14">
    <location>
        <begin position="71"/>
        <end position="637"/>
    </location>
</feature>
<evidence type="ECO:0000256" key="4">
    <source>
        <dbReference type="ARBA" id="ARBA00022692"/>
    </source>
</evidence>
<dbReference type="InterPro" id="IPR002018">
    <property type="entry name" value="CarbesteraseB"/>
</dbReference>
<keyword evidence="3" id="KW-1003">Cell membrane</keyword>
<reference evidence="15" key="1">
    <citation type="journal article" date="2010" name="Dev. Dyn.">
        <title>Characterization of the neuroligin gene family expression and evolution in zebrafish.</title>
        <authorList>
            <person name="Rissone A."/>
            <person name="Sangiorgio L."/>
            <person name="Monopoli M."/>
            <person name="Beltrame M."/>
            <person name="Zucchi I."/>
            <person name="Bussolino F."/>
            <person name="Arese M."/>
            <person name="Cotelli F."/>
        </authorList>
    </citation>
    <scope>NUCLEOTIDE SEQUENCE</scope>
</reference>
<proteinExistence type="evidence at transcript level"/>
<dbReference type="InterPro" id="IPR051093">
    <property type="entry name" value="Neuroligin/BSAL"/>
</dbReference>
<feature type="chain" id="PRO_5003039286" evidence="13">
    <location>
        <begin position="20"/>
        <end position="751"/>
    </location>
</feature>
<evidence type="ECO:0000256" key="9">
    <source>
        <dbReference type="ARBA" id="ARBA00023157"/>
    </source>
</evidence>
<comment type="similarity">
    <text evidence="2">Belongs to the type-B carboxylesterase/lipase family.</text>
</comment>
<feature type="region of interest" description="Disordered" evidence="11">
    <location>
        <begin position="652"/>
        <end position="677"/>
    </location>
</feature>
<sequence length="751" mass="84492">MFVFIFAIFLLNDITVVSTSPSRNQFQRIFRSPDWTNIMKRDAYSRIQNQQSNDFSEEVLDQRIEAIKFVQIRTNSGRVRGHKTVLENQSIKPVVKFLGIPYAAPPVGKFRWKKTEKPKPWDGVRNASTFGPICPQARNGPLPAALLPVWYRANHSLVQRMRMDEDCLYLNIYVPAKLYASGKLDLILPSLCLTLICRNLCNPLPVMVHFHGYTYAEGSGNFYDGSVLASYGEVIVVTFNYRLGVLGFMSTMESNSPGNYGLWDQVAALKWVSENIDRFGGDPNSVTVFGSGAGASCIGLLMVSVQLDAYFQRAILQSGTALAPWSMVRNPRQQTLGLARAPSVNCYRESSREMVECLKGKSWRDLISVAISTEPYDLAFSPVVDGQDMFLVDNPFNLMEKGEFLNYPVMIGVSPGDGFGYLRDRILYPSGKSFGSDLFDVVVAKFTDSFYDDSEVPLEAIEKLVRFIYTDWADRENPMRLKSSLMELYTDRQFVEPAVRTALHNTNYKNNAFFYTFYHHPGKDPNRSWIESALGEQDPFVFGAPLMGNSAETLFPYNYTKDDIMISTAVMTYWTNFAKNGDPGKGKKQQTRFITEKANCFENVVWPQYEEAGRQHLKISTSPEVGSHYRAQKVELWRSFLPSLSGVSRSSIGDGVNPLKPPRAEPPTISPGTKNPNLATPKVSIFYSDTLTNHRSQPKPSTSETNGLSLQLNITLAVGFVLLFLNIIAFAVVSYHKEKDKYKIDVSTVKT</sequence>
<keyword evidence="5 13" id="KW-0732">Signal</keyword>
<dbReference type="GO" id="GO:0005886">
    <property type="term" value="C:plasma membrane"/>
    <property type="evidence" value="ECO:0007669"/>
    <property type="project" value="UniProtKB-SubCell"/>
</dbReference>
<dbReference type="GO" id="GO:0042043">
    <property type="term" value="F:neurexin family protein binding"/>
    <property type="evidence" value="ECO:0007669"/>
    <property type="project" value="InterPro"/>
</dbReference>
<evidence type="ECO:0000256" key="3">
    <source>
        <dbReference type="ARBA" id="ARBA00022475"/>
    </source>
</evidence>
<dbReference type="ESTHER" id="ciosa-d2x2f8">
    <property type="family name" value="Neuroligin"/>
</dbReference>
<evidence type="ECO:0000256" key="1">
    <source>
        <dbReference type="ARBA" id="ARBA00004251"/>
    </source>
</evidence>
<name>D2X2F8_CIOSA</name>
<dbReference type="InterPro" id="IPR019819">
    <property type="entry name" value="Carboxylesterase_B_CS"/>
</dbReference>
<dbReference type="AlphaFoldDB" id="D2X2F8"/>
<dbReference type="InterPro" id="IPR029058">
    <property type="entry name" value="AB_hydrolase_fold"/>
</dbReference>
<protein>
    <submittedName>
        <fullName evidence="15">Neuroligin</fullName>
    </submittedName>
</protein>
<evidence type="ECO:0000256" key="6">
    <source>
        <dbReference type="ARBA" id="ARBA00022889"/>
    </source>
</evidence>
<dbReference type="Pfam" id="PF00135">
    <property type="entry name" value="COesterase"/>
    <property type="match status" value="1"/>
</dbReference>
<evidence type="ECO:0000256" key="8">
    <source>
        <dbReference type="ARBA" id="ARBA00023136"/>
    </source>
</evidence>
<dbReference type="InterPro" id="IPR000460">
    <property type="entry name" value="Nlgn"/>
</dbReference>
<keyword evidence="10" id="KW-0325">Glycoprotein</keyword>
<dbReference type="GO" id="GO:0007416">
    <property type="term" value="P:synapse assembly"/>
    <property type="evidence" value="ECO:0007669"/>
    <property type="project" value="UniProtKB-ARBA"/>
</dbReference>
<evidence type="ECO:0000256" key="11">
    <source>
        <dbReference type="SAM" id="MobiDB-lite"/>
    </source>
</evidence>
<keyword evidence="7 12" id="KW-1133">Transmembrane helix</keyword>
<evidence type="ECO:0000313" key="15">
    <source>
        <dbReference type="EMBL" id="ADB12616.1"/>
    </source>
</evidence>
<keyword evidence="4 12" id="KW-0812">Transmembrane</keyword>
<dbReference type="PRINTS" id="PR01090">
    <property type="entry name" value="NEUROLIGIN"/>
</dbReference>
<dbReference type="SUPFAM" id="SSF53474">
    <property type="entry name" value="alpha/beta-Hydrolases"/>
    <property type="match status" value="1"/>
</dbReference>
<evidence type="ECO:0000256" key="12">
    <source>
        <dbReference type="SAM" id="Phobius"/>
    </source>
</evidence>
<evidence type="ECO:0000256" key="2">
    <source>
        <dbReference type="ARBA" id="ARBA00005964"/>
    </source>
</evidence>